<dbReference type="EMBL" id="LKAM01000023">
    <property type="protein sequence ID" value="KUM45225.1"/>
    <property type="molecule type" value="Genomic_DNA"/>
</dbReference>
<comment type="caution">
    <text evidence="2">The sequence shown here is derived from an EMBL/GenBank/DDBJ whole genome shotgun (WGS) entry which is preliminary data.</text>
</comment>
<gene>
    <name evidence="2" type="ORF">ABT39_MTgene3548</name>
</gene>
<geneLocation type="mitochondrion" evidence="2"/>
<dbReference type="AlphaFoldDB" id="A0A101LTT7"/>
<keyword evidence="2" id="KW-0496">Mitochondrion</keyword>
<keyword evidence="1" id="KW-0472">Membrane</keyword>
<organism evidence="2">
    <name type="scientific">Picea glauca</name>
    <name type="common">White spruce</name>
    <name type="synonym">Pinus glauca</name>
    <dbReference type="NCBI Taxonomy" id="3330"/>
    <lineage>
        <taxon>Eukaryota</taxon>
        <taxon>Viridiplantae</taxon>
        <taxon>Streptophyta</taxon>
        <taxon>Embryophyta</taxon>
        <taxon>Tracheophyta</taxon>
        <taxon>Spermatophyta</taxon>
        <taxon>Pinopsida</taxon>
        <taxon>Pinidae</taxon>
        <taxon>Conifers I</taxon>
        <taxon>Pinales</taxon>
        <taxon>Pinaceae</taxon>
        <taxon>Picea</taxon>
    </lineage>
</organism>
<evidence type="ECO:0000313" key="2">
    <source>
        <dbReference type="EMBL" id="KUM45225.1"/>
    </source>
</evidence>
<name>A0A101LTT7_PICGL</name>
<proteinExistence type="predicted"/>
<accession>A0A101LTT7</accession>
<keyword evidence="1" id="KW-1133">Transmembrane helix</keyword>
<reference evidence="2" key="1">
    <citation type="journal article" date="2015" name="Genome Biol. Evol.">
        <title>Organellar Genomes of White Spruce (Picea glauca): Assembly and Annotation.</title>
        <authorList>
            <person name="Jackman S.D."/>
            <person name="Warren R.L."/>
            <person name="Gibb E.A."/>
            <person name="Vandervalk B.P."/>
            <person name="Mohamadi H."/>
            <person name="Chu J."/>
            <person name="Raymond A."/>
            <person name="Pleasance S."/>
            <person name="Coope R."/>
            <person name="Wildung M.R."/>
            <person name="Ritland C.E."/>
            <person name="Bousquet J."/>
            <person name="Jones S.J."/>
            <person name="Bohlmann J."/>
            <person name="Birol I."/>
        </authorList>
    </citation>
    <scope>NUCLEOTIDE SEQUENCE [LARGE SCALE GENOMIC DNA]</scope>
    <source>
        <tissue evidence="2">Flushing bud</tissue>
    </source>
</reference>
<evidence type="ECO:0000256" key="1">
    <source>
        <dbReference type="SAM" id="Phobius"/>
    </source>
</evidence>
<feature type="transmembrane region" description="Helical" evidence="1">
    <location>
        <begin position="12"/>
        <end position="31"/>
    </location>
</feature>
<protein>
    <submittedName>
        <fullName evidence="2">Uncharacterized protein</fullName>
    </submittedName>
</protein>
<keyword evidence="1" id="KW-0812">Transmembrane</keyword>
<sequence>MNKSIWIIRNIGLFIPIIFIPITIYHDLALYQDLALYSMDMIWMGLYL</sequence>